<dbReference type="CDD" id="cd00093">
    <property type="entry name" value="HTH_XRE"/>
    <property type="match status" value="1"/>
</dbReference>
<evidence type="ECO:0000313" key="2">
    <source>
        <dbReference type="EMBL" id="PEP84863.1"/>
    </source>
</evidence>
<sequence length="120" mass="14114">MRFRIKETRKRFGDTLQSLAKKINYDYSNLSKVERGVYIPTVDLLHKIATVYNMEICDLIVPSNLASKKMLDIGDTELLQYYTFTINAEEITKEELQFLIQTLKLMRQTIKNVEKQDCDE</sequence>
<dbReference type="AlphaFoldDB" id="A0A2A8GZ84"/>
<dbReference type="EMBL" id="NUBY01000391">
    <property type="protein sequence ID" value="PEP84863.1"/>
    <property type="molecule type" value="Genomic_DNA"/>
</dbReference>
<evidence type="ECO:0000313" key="3">
    <source>
        <dbReference type="Proteomes" id="UP000220841"/>
    </source>
</evidence>
<dbReference type="Pfam" id="PF01381">
    <property type="entry name" value="HTH_3"/>
    <property type="match status" value="1"/>
</dbReference>
<dbReference type="PROSITE" id="PS50943">
    <property type="entry name" value="HTH_CROC1"/>
    <property type="match status" value="1"/>
</dbReference>
<dbReference type="GO" id="GO:0003677">
    <property type="term" value="F:DNA binding"/>
    <property type="evidence" value="ECO:0007669"/>
    <property type="project" value="InterPro"/>
</dbReference>
<dbReference type="InterPro" id="IPR001387">
    <property type="entry name" value="Cro/C1-type_HTH"/>
</dbReference>
<dbReference type="Proteomes" id="UP000220841">
    <property type="component" value="Unassembled WGS sequence"/>
</dbReference>
<dbReference type="RefSeq" id="WP_098228433.1">
    <property type="nucleotide sequence ID" value="NZ_NUBY01000391.1"/>
</dbReference>
<evidence type="ECO:0000259" key="1">
    <source>
        <dbReference type="PROSITE" id="PS50943"/>
    </source>
</evidence>
<proteinExistence type="predicted"/>
<name>A0A2A8GZ84_9BACI</name>
<feature type="domain" description="HTH cro/C1-type" evidence="1">
    <location>
        <begin position="5"/>
        <end position="59"/>
    </location>
</feature>
<comment type="caution">
    <text evidence="2">The sequence shown here is derived from an EMBL/GenBank/DDBJ whole genome shotgun (WGS) entry which is preliminary data.</text>
</comment>
<dbReference type="SUPFAM" id="SSF47413">
    <property type="entry name" value="lambda repressor-like DNA-binding domains"/>
    <property type="match status" value="1"/>
</dbReference>
<dbReference type="SMART" id="SM00530">
    <property type="entry name" value="HTH_XRE"/>
    <property type="match status" value="1"/>
</dbReference>
<reference evidence="2 3" key="1">
    <citation type="submission" date="2017-09" db="EMBL/GenBank/DDBJ databases">
        <title>Large-scale bioinformatics analysis of Bacillus genomes uncovers conserved roles of natural products in bacterial physiology.</title>
        <authorList>
            <consortium name="Agbiome Team Llc"/>
            <person name="Bleich R.M."/>
            <person name="Grubbs K.J."/>
            <person name="Santa Maria K.C."/>
            <person name="Allen S.E."/>
            <person name="Farag S."/>
            <person name="Shank E.A."/>
            <person name="Bowers A."/>
        </authorList>
    </citation>
    <scope>NUCLEOTIDE SEQUENCE [LARGE SCALE GENOMIC DNA]</scope>
    <source>
        <strain evidence="2 3">AFS021349</strain>
    </source>
</reference>
<dbReference type="Gene3D" id="1.10.260.40">
    <property type="entry name" value="lambda repressor-like DNA-binding domains"/>
    <property type="match status" value="1"/>
</dbReference>
<accession>A0A2A8GZ84</accession>
<gene>
    <name evidence="2" type="ORF">CN585_30810</name>
</gene>
<dbReference type="InterPro" id="IPR010982">
    <property type="entry name" value="Lambda_DNA-bd_dom_sf"/>
</dbReference>
<protein>
    <submittedName>
        <fullName evidence="2">Transcriptional regulator</fullName>
    </submittedName>
</protein>
<organism evidence="2 3">
    <name type="scientific">Bacillus toyonensis</name>
    <dbReference type="NCBI Taxonomy" id="155322"/>
    <lineage>
        <taxon>Bacteria</taxon>
        <taxon>Bacillati</taxon>
        <taxon>Bacillota</taxon>
        <taxon>Bacilli</taxon>
        <taxon>Bacillales</taxon>
        <taxon>Bacillaceae</taxon>
        <taxon>Bacillus</taxon>
        <taxon>Bacillus cereus group</taxon>
    </lineage>
</organism>